<protein>
    <submittedName>
        <fullName evidence="3">Folliculin-interacting protein 1</fullName>
    </submittedName>
</protein>
<feature type="compositionally biased region" description="Polar residues" evidence="1">
    <location>
        <begin position="280"/>
        <end position="297"/>
    </location>
</feature>
<accession>A0A556UG45</accession>
<keyword evidence="4" id="KW-1185">Reference proteome</keyword>
<dbReference type="InterPro" id="IPR028085">
    <property type="entry name" value="FNIP_mid_dom"/>
</dbReference>
<dbReference type="Pfam" id="PF14637">
    <property type="entry name" value="FNIP_M"/>
    <property type="match status" value="2"/>
</dbReference>
<dbReference type="InterPro" id="IPR037545">
    <property type="entry name" value="DENN_FNIP1/2"/>
</dbReference>
<evidence type="ECO:0000313" key="3">
    <source>
        <dbReference type="EMBL" id="TSO98578.1"/>
    </source>
</evidence>
<dbReference type="AlphaFoldDB" id="A0A556UG45"/>
<evidence type="ECO:0000313" key="4">
    <source>
        <dbReference type="Proteomes" id="UP000319801"/>
    </source>
</evidence>
<dbReference type="Pfam" id="PF14638">
    <property type="entry name" value="FNIP_C"/>
    <property type="match status" value="1"/>
</dbReference>
<dbReference type="GO" id="GO:0042030">
    <property type="term" value="F:ATPase inhibitor activity"/>
    <property type="evidence" value="ECO:0007669"/>
    <property type="project" value="TreeGrafter"/>
</dbReference>
<dbReference type="GO" id="GO:0051087">
    <property type="term" value="F:protein-folding chaperone binding"/>
    <property type="evidence" value="ECO:0007669"/>
    <property type="project" value="TreeGrafter"/>
</dbReference>
<gene>
    <name evidence="3" type="ORF">Baya_10660</name>
</gene>
<dbReference type="PANTHER" id="PTHR21634:SF11">
    <property type="entry name" value="FOLLICULIN-INTERACTING PROTEIN 2"/>
    <property type="match status" value="1"/>
</dbReference>
<feature type="compositionally biased region" description="Polar residues" evidence="1">
    <location>
        <begin position="353"/>
        <end position="364"/>
    </location>
</feature>
<dbReference type="OrthoDB" id="10051712at2759"/>
<comment type="caution">
    <text evidence="3">The sequence shown here is derived from an EMBL/GenBank/DDBJ whole genome shotgun (WGS) entry which is preliminary data.</text>
</comment>
<evidence type="ECO:0000256" key="1">
    <source>
        <dbReference type="SAM" id="MobiDB-lite"/>
    </source>
</evidence>
<dbReference type="EMBL" id="VCAZ01000072">
    <property type="protein sequence ID" value="TSO98578.1"/>
    <property type="molecule type" value="Genomic_DNA"/>
</dbReference>
<feature type="domain" description="UDENN FNIP1/2-type" evidence="2">
    <location>
        <begin position="1"/>
        <end position="581"/>
    </location>
</feature>
<sequence length="581" mass="63417">MAPMLLQKLFNKKAASTTGGAIECTAHAETRSPPQLMVSKVFSARCGSSNTGSTNTLQDSLESISQTCPSRSSSLIAHSNPVDMPGRGHSEDSDSGIARSASLSSLLATPLPSPGSSYSSGCASSYQRRWFRSQTTSLQHGLIPRWSTDEMFSLSDESCSSNPGLGRRKKIAVSIIISLPEKEEENQGFQEFFFSHFPLFESHMNKLKTAIERVPIFAPHCCPHVPSRLGSYRDLYGALGSPVRVCRTVVIGRRRELVQRVLYILSYFIRCSDLQENTLPQAQTDSPANPCPSQNTHPAERTDEIPLTCDPEAATSYLNPNGTNKKILTADTNSTDAASGLEGTSKEAGDFVSTGSSPLPETTNEKLNCAQDHLGETGLGQTWANPSPPAHRVRFMIGSPKESEIDRQCWNRMGPSCEVEICPDVNHFGRSLLGGYSPQYMPDFVLHGVTSDQRLKQCLMGDLEHTVLHPALDEPIAEAMCIVADTDRLCVQVATTQRRVCEPGQIGRDVMVSNLVHTLLTSVLQLHALNMAADFCVMHLEDRLQEVYFKSCSLAEIESSDLPLLTAVASTHSPYVAQILL</sequence>
<reference evidence="3 4" key="1">
    <citation type="journal article" date="2019" name="Genome Biol. Evol.">
        <title>Whole-Genome Sequencing of the Giant Devil Catfish, Bagarius yarrelli.</title>
        <authorList>
            <person name="Jiang W."/>
            <person name="Lv Y."/>
            <person name="Cheng L."/>
            <person name="Yang K."/>
            <person name="Chao B."/>
            <person name="Wang X."/>
            <person name="Li Y."/>
            <person name="Pan X."/>
            <person name="You X."/>
            <person name="Zhang Y."/>
            <person name="Yang J."/>
            <person name="Li J."/>
            <person name="Zhang X."/>
            <person name="Liu S."/>
            <person name="Sun C."/>
            <person name="Yang J."/>
            <person name="Shi Q."/>
        </authorList>
    </citation>
    <scope>NUCLEOTIDE SEQUENCE [LARGE SCALE GENOMIC DNA]</scope>
    <source>
        <strain evidence="3">JWS20170419001</strain>
        <tissue evidence="3">Muscle</tissue>
    </source>
</reference>
<feature type="region of interest" description="Disordered" evidence="1">
    <location>
        <begin position="76"/>
        <end position="96"/>
    </location>
</feature>
<organism evidence="3 4">
    <name type="scientific">Bagarius yarrelli</name>
    <name type="common">Goonch</name>
    <name type="synonym">Bagrus yarrelli</name>
    <dbReference type="NCBI Taxonomy" id="175774"/>
    <lineage>
        <taxon>Eukaryota</taxon>
        <taxon>Metazoa</taxon>
        <taxon>Chordata</taxon>
        <taxon>Craniata</taxon>
        <taxon>Vertebrata</taxon>
        <taxon>Euteleostomi</taxon>
        <taxon>Actinopterygii</taxon>
        <taxon>Neopterygii</taxon>
        <taxon>Teleostei</taxon>
        <taxon>Ostariophysi</taxon>
        <taxon>Siluriformes</taxon>
        <taxon>Sisoridae</taxon>
        <taxon>Sisorinae</taxon>
        <taxon>Bagarius</taxon>
    </lineage>
</organism>
<proteinExistence type="predicted"/>
<dbReference type="PANTHER" id="PTHR21634">
    <property type="entry name" value="RE13835P"/>
    <property type="match status" value="1"/>
</dbReference>
<name>A0A556UG45_BAGYA</name>
<dbReference type="Proteomes" id="UP000319801">
    <property type="component" value="Unassembled WGS sequence"/>
</dbReference>
<dbReference type="GO" id="GO:0005737">
    <property type="term" value="C:cytoplasm"/>
    <property type="evidence" value="ECO:0007669"/>
    <property type="project" value="TreeGrafter"/>
</dbReference>
<feature type="region of interest" description="Disordered" evidence="1">
    <location>
        <begin position="336"/>
        <end position="364"/>
    </location>
</feature>
<evidence type="ECO:0000259" key="2">
    <source>
        <dbReference type="PROSITE" id="PS51836"/>
    </source>
</evidence>
<feature type="region of interest" description="Disordered" evidence="1">
    <location>
        <begin position="280"/>
        <end position="305"/>
    </location>
</feature>
<dbReference type="PROSITE" id="PS51836">
    <property type="entry name" value="DENN_FNIP12"/>
    <property type="match status" value="1"/>
</dbReference>
<dbReference type="InterPro" id="IPR028086">
    <property type="entry name" value="FNIP_C_dom"/>
</dbReference>